<keyword evidence="7" id="KW-1185">Reference proteome</keyword>
<dbReference type="SUPFAM" id="SSF52954">
    <property type="entry name" value="Class II aaRS ABD-related"/>
    <property type="match status" value="1"/>
</dbReference>
<dbReference type="GO" id="GO:0140096">
    <property type="term" value="F:catalytic activity, acting on a protein"/>
    <property type="evidence" value="ECO:0007669"/>
    <property type="project" value="UniProtKB-ARBA"/>
</dbReference>
<keyword evidence="2" id="KW-0067">ATP-binding</keyword>
<dbReference type="PANTHER" id="PTHR42753">
    <property type="entry name" value="MITOCHONDRIAL RIBOSOME PROTEIN L39/PROLYL-TRNA LIGASE FAMILY MEMBER"/>
    <property type="match status" value="1"/>
</dbReference>
<dbReference type="PANTHER" id="PTHR42753:SF2">
    <property type="entry name" value="PROLINE--TRNA LIGASE"/>
    <property type="match status" value="1"/>
</dbReference>
<evidence type="ECO:0000256" key="3">
    <source>
        <dbReference type="ARBA" id="ARBA00023146"/>
    </source>
</evidence>
<evidence type="ECO:0000256" key="1">
    <source>
        <dbReference type="ARBA" id="ARBA00022490"/>
    </source>
</evidence>
<dbReference type="InterPro" id="IPR050062">
    <property type="entry name" value="Pro-tRNA_synthetase"/>
</dbReference>
<dbReference type="RefSeq" id="WP_099840293.1">
    <property type="nucleotide sequence ID" value="NZ_PEIK01000021.1"/>
</dbReference>
<evidence type="ECO:0000313" key="6">
    <source>
        <dbReference type="EMBL" id="PIH00479.1"/>
    </source>
</evidence>
<keyword evidence="3" id="KW-0030">Aminoacyl-tRNA synthetase</keyword>
<dbReference type="Proteomes" id="UP000231322">
    <property type="component" value="Unassembled WGS sequence"/>
</dbReference>
<feature type="domain" description="YbaK/aminoacyl-tRNA synthetase-associated" evidence="5">
    <location>
        <begin position="234"/>
        <end position="349"/>
    </location>
</feature>
<dbReference type="InterPro" id="IPR007214">
    <property type="entry name" value="YbaK/aa-tRNA-synth-assoc-dom"/>
</dbReference>
<dbReference type="SUPFAM" id="SSF55826">
    <property type="entry name" value="YbaK/ProRS associated domain"/>
    <property type="match status" value="1"/>
</dbReference>
<dbReference type="Gene3D" id="3.40.50.800">
    <property type="entry name" value="Anticodon-binding domain"/>
    <property type="match status" value="1"/>
</dbReference>
<dbReference type="GO" id="GO:0004827">
    <property type="term" value="F:proline-tRNA ligase activity"/>
    <property type="evidence" value="ECO:0007669"/>
    <property type="project" value="TreeGrafter"/>
</dbReference>
<dbReference type="FunFam" id="3.90.960.10:FF:000014">
    <property type="entry name" value="Prolyl-tRNA synthetase"/>
    <property type="match status" value="1"/>
</dbReference>
<keyword evidence="6" id="KW-0436">Ligase</keyword>
<evidence type="ECO:0000256" key="2">
    <source>
        <dbReference type="ARBA" id="ARBA00022840"/>
    </source>
</evidence>
<sequence>MKLSKTLVHSLREDPADVEMDSQKLLLKGGLIAKVDSGLYAFTPLGYRFLEDIQKVVENNSKKIGGSQICIPYVNNLEEVSEKNNGFILNYNEEILSFINFLKSSVTSYKQLPLFFYENNTEFSYKGKNNLGIMGGRQILREYFYMVLDGENDKFNKKELIKLYKNIFEIMNLQYNMVEDELDGTIKFIIYNNIGDSRIVACKSCNYGNETSRASSIPDYQIEKDLKELNKIETPDIKTIEELGEFFKVPYRKFTKTIIYKCNNDSIVAVMVRGDRDIDEFKVIKNLGNIKSLELAGEDIVRQATNAEVGFAGPINLKVDKILIDEEITKMNNFMVGANETGYHYENVNYGRDFKGIVGEFRKIHKDSKCILCGDKLEVNEGFVIGEIKKIEENLIKNECATFIDNKGKSKPLTIYKGFMDIYKIISWAIEQNKDELGIVWPMETSAFKVIVTIANVKDEQQFKVGEKIYSSLVNIGIGTILDDRKERAGVKFKDADLWGIPIRITVGKNIKENNVEIKLRNSKEKKEIPIDQLQESIKSLLGIG</sequence>
<evidence type="ECO:0000313" key="7">
    <source>
        <dbReference type="Proteomes" id="UP000231322"/>
    </source>
</evidence>
<keyword evidence="1" id="KW-0963">Cytoplasm</keyword>
<protein>
    <submittedName>
        <fullName evidence="6">Proline--tRNA ligase</fullName>
    </submittedName>
</protein>
<proteinExistence type="predicted"/>
<dbReference type="CDD" id="cd00861">
    <property type="entry name" value="ProRS_anticodon_short"/>
    <property type="match status" value="1"/>
</dbReference>
<dbReference type="GO" id="GO:0006433">
    <property type="term" value="P:prolyl-tRNA aminoacylation"/>
    <property type="evidence" value="ECO:0007669"/>
    <property type="project" value="TreeGrafter"/>
</dbReference>
<gene>
    <name evidence="6" type="ORF">CS538_17810</name>
</gene>
<comment type="caution">
    <text evidence="6">The sequence shown here is derived from an EMBL/GenBank/DDBJ whole genome shotgun (WGS) entry which is preliminary data.</text>
</comment>
<dbReference type="Gene3D" id="3.90.960.10">
    <property type="entry name" value="YbaK/aminoacyl-tRNA synthetase-associated domain"/>
    <property type="match status" value="1"/>
</dbReference>
<dbReference type="Pfam" id="PF04073">
    <property type="entry name" value="tRNA_edit"/>
    <property type="match status" value="1"/>
</dbReference>
<evidence type="ECO:0000259" key="4">
    <source>
        <dbReference type="Pfam" id="PF03129"/>
    </source>
</evidence>
<dbReference type="InterPro" id="IPR036621">
    <property type="entry name" value="Anticodon-bd_dom_sf"/>
</dbReference>
<dbReference type="InterPro" id="IPR045864">
    <property type="entry name" value="aa-tRNA-synth_II/BPL/LPL"/>
</dbReference>
<dbReference type="GO" id="GO:0005524">
    <property type="term" value="F:ATP binding"/>
    <property type="evidence" value="ECO:0007669"/>
    <property type="project" value="UniProtKB-KW"/>
</dbReference>
<dbReference type="SUPFAM" id="SSF55681">
    <property type="entry name" value="Class II aaRS and biotin synthetases"/>
    <property type="match status" value="1"/>
</dbReference>
<dbReference type="Pfam" id="PF03129">
    <property type="entry name" value="HGTP_anticodon"/>
    <property type="match status" value="1"/>
</dbReference>
<accession>A0A2G7H5X4</accession>
<organism evidence="6 7">
    <name type="scientific">Clostridium combesii</name>
    <dbReference type="NCBI Taxonomy" id="39481"/>
    <lineage>
        <taxon>Bacteria</taxon>
        <taxon>Bacillati</taxon>
        <taxon>Bacillota</taxon>
        <taxon>Clostridia</taxon>
        <taxon>Eubacteriales</taxon>
        <taxon>Clostridiaceae</taxon>
        <taxon>Clostridium</taxon>
    </lineage>
</organism>
<dbReference type="Gene3D" id="3.30.930.10">
    <property type="entry name" value="Bira Bifunctional Protein, Domain 2"/>
    <property type="match status" value="1"/>
</dbReference>
<dbReference type="EMBL" id="PEIK01000021">
    <property type="protein sequence ID" value="PIH00479.1"/>
    <property type="molecule type" value="Genomic_DNA"/>
</dbReference>
<dbReference type="GO" id="GO:0002161">
    <property type="term" value="F:aminoacyl-tRNA deacylase activity"/>
    <property type="evidence" value="ECO:0007669"/>
    <property type="project" value="InterPro"/>
</dbReference>
<dbReference type="CDD" id="cd04334">
    <property type="entry name" value="ProRS-INS"/>
    <property type="match status" value="1"/>
</dbReference>
<evidence type="ECO:0000259" key="5">
    <source>
        <dbReference type="Pfam" id="PF04073"/>
    </source>
</evidence>
<dbReference type="InterPro" id="IPR004154">
    <property type="entry name" value="Anticodon-bd"/>
</dbReference>
<dbReference type="InterPro" id="IPR036754">
    <property type="entry name" value="YbaK/aa-tRNA-synt-asso_dom_sf"/>
</dbReference>
<feature type="domain" description="Anticodon-binding" evidence="4">
    <location>
        <begin position="450"/>
        <end position="540"/>
    </location>
</feature>
<dbReference type="InterPro" id="IPR044140">
    <property type="entry name" value="ProRS_anticodon_short"/>
</dbReference>
<keyword evidence="2" id="KW-0547">Nucleotide-binding</keyword>
<dbReference type="AlphaFoldDB" id="A0A2G7H5X4"/>
<dbReference type="GO" id="GO:0016740">
    <property type="term" value="F:transferase activity"/>
    <property type="evidence" value="ECO:0007669"/>
    <property type="project" value="UniProtKB-ARBA"/>
</dbReference>
<name>A0A2G7H5X4_9CLOT</name>
<reference evidence="6 7" key="1">
    <citation type="submission" date="2017-10" db="EMBL/GenBank/DDBJ databases">
        <title>Reclassification of Eubacterium combesii and discrepancies in the nomenclature of botulinum neurotoxin producing clostridia. Request for an Opinion.</title>
        <authorList>
            <person name="Dobritsa A.P."/>
            <person name="Kutumbaka K.K."/>
            <person name="Samadpour M."/>
        </authorList>
    </citation>
    <scope>NUCLEOTIDE SEQUENCE [LARGE SCALE GENOMIC DNA]</scope>
    <source>
        <strain evidence="6 7">DSM 20696</strain>
    </source>
</reference>
<dbReference type="GO" id="GO:0005829">
    <property type="term" value="C:cytosol"/>
    <property type="evidence" value="ECO:0007669"/>
    <property type="project" value="TreeGrafter"/>
</dbReference>